<dbReference type="GO" id="GO:0004252">
    <property type="term" value="F:serine-type endopeptidase activity"/>
    <property type="evidence" value="ECO:0007669"/>
    <property type="project" value="UniProtKB-UniRule"/>
</dbReference>
<comment type="similarity">
    <text evidence="2">Belongs to the peptidase S16 family.</text>
</comment>
<accession>A0A846QTT5</accession>
<comment type="caution">
    <text evidence="5">The sequence shown here is derived from an EMBL/GenBank/DDBJ whole genome shotgun (WGS) entry which is preliminary data.</text>
</comment>
<evidence type="ECO:0000259" key="4">
    <source>
        <dbReference type="PROSITE" id="PS51786"/>
    </source>
</evidence>
<dbReference type="RefSeq" id="WP_167941146.1">
    <property type="nucleotide sequence ID" value="NZ_JAATJA010000002.1"/>
</dbReference>
<feature type="active site" evidence="2">
    <location>
        <position position="658"/>
    </location>
</feature>
<dbReference type="PRINTS" id="PR00830">
    <property type="entry name" value="ENDOLAPTASE"/>
</dbReference>
<dbReference type="SUPFAM" id="SSF54211">
    <property type="entry name" value="Ribosomal protein S5 domain 2-like"/>
    <property type="match status" value="1"/>
</dbReference>
<dbReference type="GO" id="GO:0006508">
    <property type="term" value="P:proteolysis"/>
    <property type="evidence" value="ECO:0007669"/>
    <property type="project" value="UniProtKB-KW"/>
</dbReference>
<dbReference type="Pfam" id="PF13654">
    <property type="entry name" value="AAA_32"/>
    <property type="match status" value="1"/>
</dbReference>
<dbReference type="InterPro" id="IPR046844">
    <property type="entry name" value="Lon-like_helical"/>
</dbReference>
<dbReference type="InterPro" id="IPR020568">
    <property type="entry name" value="Ribosomal_Su5_D2-typ_SF"/>
</dbReference>
<feature type="domain" description="Lon proteolytic" evidence="4">
    <location>
        <begin position="568"/>
        <end position="763"/>
    </location>
</feature>
<dbReference type="Gene3D" id="3.30.230.10">
    <property type="match status" value="1"/>
</dbReference>
<comment type="catalytic activity">
    <reaction evidence="2">
        <text>Hydrolysis of proteins in presence of ATP.</text>
        <dbReference type="EC" id="3.4.21.53"/>
    </reaction>
</comment>
<dbReference type="Proteomes" id="UP000580856">
    <property type="component" value="Unassembled WGS sequence"/>
</dbReference>
<dbReference type="AlphaFoldDB" id="A0A846QTT5"/>
<dbReference type="Gene3D" id="1.10.8.60">
    <property type="match status" value="1"/>
</dbReference>
<proteinExistence type="inferred from homology"/>
<dbReference type="Gene3D" id="3.40.50.300">
    <property type="entry name" value="P-loop containing nucleotide triphosphate hydrolases"/>
    <property type="match status" value="2"/>
</dbReference>
<dbReference type="InterPro" id="IPR008269">
    <property type="entry name" value="Lon_proteolytic"/>
</dbReference>
<dbReference type="Pfam" id="PF20437">
    <property type="entry name" value="LonC_helical"/>
    <property type="match status" value="1"/>
</dbReference>
<dbReference type="InterPro" id="IPR014721">
    <property type="entry name" value="Ribsml_uS5_D2-typ_fold_subgr"/>
</dbReference>
<evidence type="ECO:0000256" key="3">
    <source>
        <dbReference type="SAM" id="Coils"/>
    </source>
</evidence>
<dbReference type="Pfam" id="PF20436">
    <property type="entry name" value="LonB_AAA-LID"/>
    <property type="match status" value="1"/>
</dbReference>
<gene>
    <name evidence="5" type="ORF">GGQ74_001722</name>
</gene>
<sequence length="801" mass="88855">MARPRPLSVKKLRAEMDPESISYADSREISEYSKVKPPQPRALMALEMGLAIDDPGYNVYVAGDPNLGRTYLVRQFLEPRAAKMPRPRDLAYVYNFLDPDRPRILSLPAGGGKRLKKALDAAIADIRREVPEKLEQDSFARKSETLLRTFQDRREEMLRDMEQRASAQGFELEVDEQGGMTLYPLVEGKVVTEVDFDRLDSDLRTRLKKRGDDLLAEMTKSLRRLTRDERDYREDRRKLERGVVTSVMNRYLGPLTEEYADDEGVSGFLKALRADIIESMDQFLPSDAAPPTGMQALFDSGSQDDFFVRYTISRFVDNCAAKGAPIVFENHPTISNLLGSVEREAEMGALYTDFTLIKSGALHRANGGFLVLRMEDLIQVPDAWDGLLRALRAGKSKIEDLADHEAARTKTIEPEPVPLSVKVVLIGSDELYETLFAVDDRFSKLFKLKAHMQDTVPRTATSIKGYLGVLARMIRDGNFQPFDRGALAGLVDHASRMAEDQQKLSLRLPLVRELMIEASALARMEGHELVTRELLEKASRNRDFRANLYEEEFMGDYDRQLIKVATSGSGVGRVNGLAVTMFGDYEFGLPHQISCTVGVGHGGILDLEREAELGGPIHTKGMMILKSCLLRLFAQDKPLVLTGSLCFEQSYVEVEGDSASGAELAALLSAISGVPIDHSLAFTGAVSQTGAIMAVGGVTRKIEGFFQVCKRRGLNGNQGVIVPQDNVVHLMLGTEVVEAVRDGKFHIYPVSTIEQAMETLTGLPAGKRRASGSFPAGTLYRRVDDRLAELAELAAKQQPDD</sequence>
<dbReference type="InterPro" id="IPR027417">
    <property type="entry name" value="P-loop_NTPase"/>
</dbReference>
<dbReference type="InterPro" id="IPR027065">
    <property type="entry name" value="Lon_Prtase"/>
</dbReference>
<dbReference type="InterPro" id="IPR046843">
    <property type="entry name" value="LonB_AAA-LID"/>
</dbReference>
<keyword evidence="3" id="KW-0175">Coiled coil</keyword>
<evidence type="ECO:0000313" key="5">
    <source>
        <dbReference type="EMBL" id="NJB68049.1"/>
    </source>
</evidence>
<dbReference type="EMBL" id="JAATJA010000002">
    <property type="protein sequence ID" value="NJB68049.1"/>
    <property type="molecule type" value="Genomic_DNA"/>
</dbReference>
<dbReference type="GO" id="GO:0030163">
    <property type="term" value="P:protein catabolic process"/>
    <property type="evidence" value="ECO:0007669"/>
    <property type="project" value="InterPro"/>
</dbReference>
<protein>
    <recommendedName>
        <fullName evidence="2">endopeptidase La</fullName>
        <ecNumber evidence="2">3.4.21.53</ecNumber>
    </recommendedName>
</protein>
<organism evidence="5 6">
    <name type="scientific">Desulfobaculum xiamenense</name>
    <dbReference type="NCBI Taxonomy" id="995050"/>
    <lineage>
        <taxon>Bacteria</taxon>
        <taxon>Pseudomonadati</taxon>
        <taxon>Thermodesulfobacteriota</taxon>
        <taxon>Desulfovibrionia</taxon>
        <taxon>Desulfovibrionales</taxon>
        <taxon>Desulfovibrionaceae</taxon>
        <taxon>Desulfobaculum</taxon>
    </lineage>
</organism>
<feature type="active site" evidence="2">
    <location>
        <position position="701"/>
    </location>
</feature>
<reference evidence="5 6" key="1">
    <citation type="submission" date="2020-03" db="EMBL/GenBank/DDBJ databases">
        <title>Genomic Encyclopedia of Type Strains, Phase IV (KMG-IV): sequencing the most valuable type-strain genomes for metagenomic binning, comparative biology and taxonomic classification.</title>
        <authorList>
            <person name="Goeker M."/>
        </authorList>
    </citation>
    <scope>NUCLEOTIDE SEQUENCE [LARGE SCALE GENOMIC DNA]</scope>
    <source>
        <strain evidence="5 6">DSM 24233</strain>
    </source>
</reference>
<keyword evidence="1 2" id="KW-0645">Protease</keyword>
<dbReference type="GO" id="GO:0005524">
    <property type="term" value="F:ATP binding"/>
    <property type="evidence" value="ECO:0007669"/>
    <property type="project" value="InterPro"/>
</dbReference>
<dbReference type="PROSITE" id="PS51786">
    <property type="entry name" value="LON_PROTEOLYTIC"/>
    <property type="match status" value="1"/>
</dbReference>
<dbReference type="PANTHER" id="PTHR10046">
    <property type="entry name" value="ATP DEPENDENT LON PROTEASE FAMILY MEMBER"/>
    <property type="match status" value="1"/>
</dbReference>
<dbReference type="InterPro" id="IPR041699">
    <property type="entry name" value="AAA_32"/>
</dbReference>
<evidence type="ECO:0000313" key="6">
    <source>
        <dbReference type="Proteomes" id="UP000580856"/>
    </source>
</evidence>
<keyword evidence="2" id="KW-0378">Hydrolase</keyword>
<evidence type="ECO:0000256" key="1">
    <source>
        <dbReference type="ARBA" id="ARBA00022670"/>
    </source>
</evidence>
<dbReference type="Pfam" id="PF05362">
    <property type="entry name" value="Lon_C"/>
    <property type="match status" value="1"/>
</dbReference>
<name>A0A846QTT5_9BACT</name>
<evidence type="ECO:0000256" key="2">
    <source>
        <dbReference type="PROSITE-ProRule" id="PRU01122"/>
    </source>
</evidence>
<dbReference type="EC" id="3.4.21.53" evidence="2"/>
<dbReference type="GO" id="GO:0004176">
    <property type="term" value="F:ATP-dependent peptidase activity"/>
    <property type="evidence" value="ECO:0007669"/>
    <property type="project" value="UniProtKB-UniRule"/>
</dbReference>
<feature type="coiled-coil region" evidence="3">
    <location>
        <begin position="215"/>
        <end position="242"/>
    </location>
</feature>
<keyword evidence="2" id="KW-0720">Serine protease</keyword>
<keyword evidence="6" id="KW-1185">Reference proteome</keyword>